<keyword evidence="9" id="KW-0460">Magnesium</keyword>
<proteinExistence type="inferred from homology"/>
<evidence type="ECO:0000256" key="5">
    <source>
        <dbReference type="ARBA" id="ARBA00022705"/>
    </source>
</evidence>
<keyword evidence="7 12" id="KW-0863">Zinc-finger</keyword>
<dbReference type="EC" id="2.7.7.101" evidence="12"/>
<dbReference type="InterPro" id="IPR030846">
    <property type="entry name" value="DnaG_bac"/>
</dbReference>
<dbReference type="Pfam" id="PF13662">
    <property type="entry name" value="Toprim_4"/>
    <property type="match status" value="1"/>
</dbReference>
<evidence type="ECO:0000259" key="14">
    <source>
        <dbReference type="PROSITE" id="PS50880"/>
    </source>
</evidence>
<evidence type="ECO:0000256" key="2">
    <source>
        <dbReference type="ARBA" id="ARBA00022515"/>
    </source>
</evidence>
<keyword evidence="8 12" id="KW-0862">Zinc</keyword>
<dbReference type="EMBL" id="VJOL01000007">
    <property type="protein sequence ID" value="TSE31161.1"/>
    <property type="molecule type" value="Genomic_DNA"/>
</dbReference>
<dbReference type="GO" id="GO:0003899">
    <property type="term" value="F:DNA-directed RNA polymerase activity"/>
    <property type="evidence" value="ECO:0007669"/>
    <property type="project" value="UniProtKB-UniRule"/>
</dbReference>
<comment type="subunit">
    <text evidence="12">Monomer. Interacts with DnaB.</text>
</comment>
<dbReference type="PANTHER" id="PTHR30313">
    <property type="entry name" value="DNA PRIMASE"/>
    <property type="match status" value="1"/>
</dbReference>
<keyword evidence="5 12" id="KW-0235">DNA replication</keyword>
<feature type="region of interest" description="Disordered" evidence="13">
    <location>
        <begin position="446"/>
        <end position="477"/>
    </location>
</feature>
<dbReference type="NCBIfam" id="TIGR01391">
    <property type="entry name" value="dnaG"/>
    <property type="match status" value="1"/>
</dbReference>
<evidence type="ECO:0000256" key="3">
    <source>
        <dbReference type="ARBA" id="ARBA00022679"/>
    </source>
</evidence>
<dbReference type="GO" id="GO:0008270">
    <property type="term" value="F:zinc ion binding"/>
    <property type="evidence" value="ECO:0007669"/>
    <property type="project" value="UniProtKB-UniRule"/>
</dbReference>
<keyword evidence="11 12" id="KW-0804">Transcription</keyword>
<accession>A0A554X5Q5</accession>
<evidence type="ECO:0000256" key="9">
    <source>
        <dbReference type="ARBA" id="ARBA00022842"/>
    </source>
</evidence>
<evidence type="ECO:0000256" key="10">
    <source>
        <dbReference type="ARBA" id="ARBA00023125"/>
    </source>
</evidence>
<dbReference type="Pfam" id="PF10410">
    <property type="entry name" value="DnaB_bind"/>
    <property type="match status" value="1"/>
</dbReference>
<comment type="cofactor">
    <cofactor evidence="12">
        <name>Zn(2+)</name>
        <dbReference type="ChEBI" id="CHEBI:29105"/>
    </cofactor>
    <text evidence="12">Binds 1 zinc ion per monomer.</text>
</comment>
<feature type="region of interest" description="Disordered" evidence="13">
    <location>
        <begin position="484"/>
        <end position="503"/>
    </location>
</feature>
<keyword evidence="1 12" id="KW-0240">DNA-directed RNA polymerase</keyword>
<dbReference type="InterPro" id="IPR037068">
    <property type="entry name" value="DNA_primase_core_N_sf"/>
</dbReference>
<comment type="domain">
    <text evidence="12">Contains an N-terminal zinc-binding domain, a central core domain that contains the primase activity, and a C-terminal DnaB-binding domain.</text>
</comment>
<dbReference type="Gene3D" id="3.90.580.10">
    <property type="entry name" value="Zinc finger, CHC2-type domain"/>
    <property type="match status" value="1"/>
</dbReference>
<dbReference type="GO" id="GO:0006269">
    <property type="term" value="P:DNA replication, synthesis of primer"/>
    <property type="evidence" value="ECO:0007669"/>
    <property type="project" value="UniProtKB-UniRule"/>
</dbReference>
<protein>
    <recommendedName>
        <fullName evidence="12">DNA primase</fullName>
        <ecNumber evidence="12">2.7.7.101</ecNumber>
    </recommendedName>
</protein>
<dbReference type="AlphaFoldDB" id="A0A554X5Q5"/>
<sequence>MPDNARVSIPSAFLQELLARADLVEVIGRHVALRKSGANYLGLCPFHAEKSPSFTVSPAKQFYHCFGCGAHGNAIDFLMAHTGAGFREAVHDLAAQLGLTVPEDERSPAERAREAAQRQQQASLTDVLARAAQAYRAQLKAAPRAIDYLKGRGLTGQIAKTFGLGYAPPGWRFLSTVFPDYQDARLVEAGLVVASDEDTADGAASQRRHDRFRDRIMFPIRNVKGEVIGFGGRVIDGGEPKYLNSPETALFHKGEELYGLYEARSAIRQAGCALVVEGYMDVVALAQWGLGHAVATLGTACTPDHVRKLLRFTDDVVFAFDGDAAGRRAAQRALAAALPWATDTRRFRFLLLPPEHDPDSYIRAHGAEAFAAALAQATPLSRFVLEVAAEGCDLATAEGRARATAQAQPLWQALPDGALKRQLLHELAELAALEVRDLQQLWHTDARSGRAAAPSARSARSARSAPAATAPPTHRAHADAIAPGAATAATAEVPAAAPPRGRWPARADAATLQARRAARGLLGRADRIARIVLTTPQAWDWLTADDHALLAAEPPPHGPLFAWLEGQWLEHGAQPWAALREALRGQPFEALALALHDSGLGLERVDANAPEVASADHEELRRELRELLRRMRIEALKQLETDLIGRAATDPAALARYRDVVHERRRLQNEDEPV</sequence>
<comment type="similarity">
    <text evidence="12">Belongs to the DnaG primase family.</text>
</comment>
<dbReference type="Gene3D" id="3.90.980.10">
    <property type="entry name" value="DNA primase, catalytic core, N-terminal domain"/>
    <property type="match status" value="1"/>
</dbReference>
<feature type="compositionally biased region" description="Low complexity" evidence="13">
    <location>
        <begin position="449"/>
        <end position="477"/>
    </location>
</feature>
<dbReference type="FunFam" id="3.40.1360.10:FF:000002">
    <property type="entry name" value="DNA primase"/>
    <property type="match status" value="1"/>
</dbReference>
<evidence type="ECO:0000256" key="13">
    <source>
        <dbReference type="SAM" id="MobiDB-lite"/>
    </source>
</evidence>
<evidence type="ECO:0000256" key="4">
    <source>
        <dbReference type="ARBA" id="ARBA00022695"/>
    </source>
</evidence>
<dbReference type="GO" id="GO:0003677">
    <property type="term" value="F:DNA binding"/>
    <property type="evidence" value="ECO:0007669"/>
    <property type="project" value="UniProtKB-KW"/>
</dbReference>
<evidence type="ECO:0000256" key="11">
    <source>
        <dbReference type="ARBA" id="ARBA00023163"/>
    </source>
</evidence>
<dbReference type="InterPro" id="IPR050219">
    <property type="entry name" value="DnaG_primase"/>
</dbReference>
<dbReference type="InterPro" id="IPR002694">
    <property type="entry name" value="Znf_CHC2"/>
</dbReference>
<dbReference type="InterPro" id="IPR036977">
    <property type="entry name" value="DNA_primase_Znf_CHC2"/>
</dbReference>
<dbReference type="SMART" id="SM00400">
    <property type="entry name" value="ZnF_CHCC"/>
    <property type="match status" value="1"/>
</dbReference>
<dbReference type="InterPro" id="IPR019475">
    <property type="entry name" value="DNA_primase_DnaB-bd"/>
</dbReference>
<dbReference type="FunFam" id="3.90.580.10:FF:000001">
    <property type="entry name" value="DNA primase"/>
    <property type="match status" value="1"/>
</dbReference>
<dbReference type="InterPro" id="IPR034151">
    <property type="entry name" value="TOPRIM_DnaG_bac"/>
</dbReference>
<dbReference type="InterPro" id="IPR006295">
    <property type="entry name" value="DNA_primase_DnaG"/>
</dbReference>
<evidence type="ECO:0000256" key="12">
    <source>
        <dbReference type="HAMAP-Rule" id="MF_00974"/>
    </source>
</evidence>
<comment type="function">
    <text evidence="12">RNA polymerase that catalyzes the synthesis of short RNA molecules used as primers for DNA polymerase during DNA replication.</text>
</comment>
<evidence type="ECO:0000256" key="1">
    <source>
        <dbReference type="ARBA" id="ARBA00022478"/>
    </source>
</evidence>
<evidence type="ECO:0000256" key="6">
    <source>
        <dbReference type="ARBA" id="ARBA00022723"/>
    </source>
</evidence>
<comment type="catalytic activity">
    <reaction evidence="12">
        <text>ssDNA + n NTP = ssDNA/pppN(pN)n-1 hybrid + (n-1) diphosphate.</text>
        <dbReference type="EC" id="2.7.7.101"/>
    </reaction>
</comment>
<keyword evidence="4 12" id="KW-0548">Nucleotidyltransferase</keyword>
<dbReference type="SUPFAM" id="SSF57783">
    <property type="entry name" value="Zinc beta-ribbon"/>
    <property type="match status" value="1"/>
</dbReference>
<reference evidence="15 16" key="1">
    <citation type="submission" date="2019-07" db="EMBL/GenBank/DDBJ databases">
        <title>Tepidimonas thermarum AA-1 draft genome.</title>
        <authorList>
            <person name="Da Costa M.S."/>
            <person name="Froufe H.J.C."/>
            <person name="Egas C."/>
            <person name="Albuquerque L."/>
        </authorList>
    </citation>
    <scope>NUCLEOTIDE SEQUENCE [LARGE SCALE GENOMIC DNA]</scope>
    <source>
        <strain evidence="15 16">AA-1</strain>
    </source>
</reference>
<keyword evidence="16" id="KW-1185">Reference proteome</keyword>
<dbReference type="SUPFAM" id="SSF56731">
    <property type="entry name" value="DNA primase core"/>
    <property type="match status" value="1"/>
</dbReference>
<dbReference type="SMART" id="SM00493">
    <property type="entry name" value="TOPRIM"/>
    <property type="match status" value="1"/>
</dbReference>
<organism evidence="15 16">
    <name type="scientific">Tepidimonas thermarum</name>
    <dbReference type="NCBI Taxonomy" id="335431"/>
    <lineage>
        <taxon>Bacteria</taxon>
        <taxon>Pseudomonadati</taxon>
        <taxon>Pseudomonadota</taxon>
        <taxon>Betaproteobacteria</taxon>
        <taxon>Burkholderiales</taxon>
        <taxon>Tepidimonas</taxon>
    </lineage>
</organism>
<dbReference type="InterPro" id="IPR013264">
    <property type="entry name" value="DNAG_N"/>
</dbReference>
<dbReference type="HAMAP" id="MF_00974">
    <property type="entry name" value="DNA_primase_DnaG"/>
    <property type="match status" value="1"/>
</dbReference>
<dbReference type="GO" id="GO:1990077">
    <property type="term" value="C:primosome complex"/>
    <property type="evidence" value="ECO:0007669"/>
    <property type="project" value="UniProtKB-KW"/>
</dbReference>
<keyword evidence="6 12" id="KW-0479">Metal-binding</keyword>
<dbReference type="InterPro" id="IPR006171">
    <property type="entry name" value="TOPRIM_dom"/>
</dbReference>
<dbReference type="Pfam" id="PF08275">
    <property type="entry name" value="DNAG_N"/>
    <property type="match status" value="1"/>
</dbReference>
<evidence type="ECO:0000313" key="15">
    <source>
        <dbReference type="EMBL" id="TSE31161.1"/>
    </source>
</evidence>
<evidence type="ECO:0000256" key="8">
    <source>
        <dbReference type="ARBA" id="ARBA00022833"/>
    </source>
</evidence>
<name>A0A554X5Q5_9BURK</name>
<dbReference type="Gene3D" id="3.40.1360.10">
    <property type="match status" value="1"/>
</dbReference>
<keyword evidence="10 12" id="KW-0238">DNA-binding</keyword>
<keyword evidence="2 12" id="KW-0639">Primosome</keyword>
<feature type="domain" description="Toprim" evidence="14">
    <location>
        <begin position="271"/>
        <end position="352"/>
    </location>
</feature>
<dbReference type="GO" id="GO:0005737">
    <property type="term" value="C:cytoplasm"/>
    <property type="evidence" value="ECO:0007669"/>
    <property type="project" value="TreeGrafter"/>
</dbReference>
<evidence type="ECO:0000256" key="7">
    <source>
        <dbReference type="ARBA" id="ARBA00022771"/>
    </source>
</evidence>
<dbReference type="CDD" id="cd03364">
    <property type="entry name" value="TOPRIM_DnaG_primases"/>
    <property type="match status" value="1"/>
</dbReference>
<dbReference type="Proteomes" id="UP000318542">
    <property type="component" value="Unassembled WGS sequence"/>
</dbReference>
<dbReference type="Pfam" id="PF01807">
    <property type="entry name" value="Zn_ribbon_DnaG"/>
    <property type="match status" value="1"/>
</dbReference>
<dbReference type="PROSITE" id="PS50880">
    <property type="entry name" value="TOPRIM"/>
    <property type="match status" value="1"/>
</dbReference>
<gene>
    <name evidence="12 15" type="primary">dnaG</name>
    <name evidence="15" type="ORF">Tther_00671</name>
</gene>
<keyword evidence="3 12" id="KW-0808">Transferase</keyword>
<dbReference type="PANTHER" id="PTHR30313:SF2">
    <property type="entry name" value="DNA PRIMASE"/>
    <property type="match status" value="1"/>
</dbReference>
<evidence type="ECO:0000313" key="16">
    <source>
        <dbReference type="Proteomes" id="UP000318542"/>
    </source>
</evidence>
<comment type="caution">
    <text evidence="15">The sequence shown here is derived from an EMBL/GenBank/DDBJ whole genome shotgun (WGS) entry which is preliminary data.</text>
</comment>
<feature type="zinc finger region" description="CHC2-type" evidence="12">
    <location>
        <begin position="44"/>
        <end position="68"/>
    </location>
</feature>
<dbReference type="Gene3D" id="1.20.50.20">
    <property type="entry name" value="DnaG, RNA polymerase domain, helical bundle"/>
    <property type="match status" value="1"/>
</dbReference>
<dbReference type="GO" id="GO:0000428">
    <property type="term" value="C:DNA-directed RNA polymerase complex"/>
    <property type="evidence" value="ECO:0007669"/>
    <property type="project" value="UniProtKB-KW"/>
</dbReference>